<gene>
    <name evidence="1" type="ORF">ERS852574_00604</name>
</gene>
<accession>A0A173RH34</accession>
<proteinExistence type="predicted"/>
<dbReference type="RefSeq" id="WP_055155754.1">
    <property type="nucleotide sequence ID" value="NZ_CYXR01000003.1"/>
</dbReference>
<protein>
    <recommendedName>
        <fullName evidence="3">Restriction endonuclease</fullName>
    </recommendedName>
</protein>
<dbReference type="EMBL" id="CYXR01000003">
    <property type="protein sequence ID" value="CUM76949.1"/>
    <property type="molecule type" value="Genomic_DNA"/>
</dbReference>
<organism evidence="1 2">
    <name type="scientific">Coprococcus comes</name>
    <dbReference type="NCBI Taxonomy" id="410072"/>
    <lineage>
        <taxon>Bacteria</taxon>
        <taxon>Bacillati</taxon>
        <taxon>Bacillota</taxon>
        <taxon>Clostridia</taxon>
        <taxon>Lachnospirales</taxon>
        <taxon>Lachnospiraceae</taxon>
        <taxon>Coprococcus</taxon>
    </lineage>
</organism>
<evidence type="ECO:0000313" key="2">
    <source>
        <dbReference type="Proteomes" id="UP000095727"/>
    </source>
</evidence>
<evidence type="ECO:0000313" key="1">
    <source>
        <dbReference type="EMBL" id="CUM76949.1"/>
    </source>
</evidence>
<dbReference type="AlphaFoldDB" id="A0A173RH34"/>
<evidence type="ECO:0008006" key="3">
    <source>
        <dbReference type="Google" id="ProtNLM"/>
    </source>
</evidence>
<sequence length="405" mass="47982">MDNTTIQKFLDEHDYDIRKTHNGRWIDQKCTMDVVCLVSDCIVEYTSNREDKRFTVNDIWYSDYTVENVQQIFSKPNPTQKASNEYDKYFGQPIKLLDAAGVIHGEKSGRGYTYSIVNQELLEYISFRERNSFNFLCLYIEKVLKDSGLYRIFEYFFRLQDKNSFRELKDAYTQFTINYTPINGATECGRIFTKVLNPLACKYRKCGTERGHISKDIITQDMIMYNQRNWRDILSEKPKDMTRIEYEITLPKPSEDCMTTYRINRAKKNLRRFNDQYRNGKTEVYDERHIKDPATQMHHIFPASDYPAIADYLENLIALTPTQHYTYAHPNNNTQYIDRAYQYVCLISKTGTIRDNLLGKNKAPIIYDFYLYQTVLNTGLGTEEFYEIQELDFDGLLNCIEKYYV</sequence>
<dbReference type="Proteomes" id="UP000095727">
    <property type="component" value="Unassembled WGS sequence"/>
</dbReference>
<name>A0A173RH34_9FIRM</name>
<reference evidence="1 2" key="1">
    <citation type="submission" date="2015-09" db="EMBL/GenBank/DDBJ databases">
        <authorList>
            <consortium name="Pathogen Informatics"/>
        </authorList>
    </citation>
    <scope>NUCLEOTIDE SEQUENCE [LARGE SCALE GENOMIC DNA]</scope>
    <source>
        <strain evidence="1 2">2789STDY5834962</strain>
    </source>
</reference>